<dbReference type="Proteomes" id="UP001066276">
    <property type="component" value="Chromosome 9"/>
</dbReference>
<name>A0AAV7N3I8_PLEWA</name>
<comment type="caution">
    <text evidence="1">The sequence shown here is derived from an EMBL/GenBank/DDBJ whole genome shotgun (WGS) entry which is preliminary data.</text>
</comment>
<keyword evidence="2" id="KW-1185">Reference proteome</keyword>
<evidence type="ECO:0000313" key="1">
    <source>
        <dbReference type="EMBL" id="KAJ1107225.1"/>
    </source>
</evidence>
<dbReference type="EMBL" id="JANPWB010000013">
    <property type="protein sequence ID" value="KAJ1107225.1"/>
    <property type="molecule type" value="Genomic_DNA"/>
</dbReference>
<sequence>MLDTCGLGGALSDNAAMLAAITQFHDMLDVKIGAVALDVTLLHQDLGKAEEQMSKTRVCSIEDSIEALQQKINTPKVVTKERVSCIEDAKGCAQSSIPAALTVMLESCL</sequence>
<protein>
    <submittedName>
        <fullName evidence="1">Uncharacterized protein</fullName>
    </submittedName>
</protein>
<dbReference type="AlphaFoldDB" id="A0AAV7N3I8"/>
<accession>A0AAV7N3I8</accession>
<gene>
    <name evidence="1" type="ORF">NDU88_004618</name>
</gene>
<proteinExistence type="predicted"/>
<organism evidence="1 2">
    <name type="scientific">Pleurodeles waltl</name>
    <name type="common">Iberian ribbed newt</name>
    <dbReference type="NCBI Taxonomy" id="8319"/>
    <lineage>
        <taxon>Eukaryota</taxon>
        <taxon>Metazoa</taxon>
        <taxon>Chordata</taxon>
        <taxon>Craniata</taxon>
        <taxon>Vertebrata</taxon>
        <taxon>Euteleostomi</taxon>
        <taxon>Amphibia</taxon>
        <taxon>Batrachia</taxon>
        <taxon>Caudata</taxon>
        <taxon>Salamandroidea</taxon>
        <taxon>Salamandridae</taxon>
        <taxon>Pleurodelinae</taxon>
        <taxon>Pleurodeles</taxon>
    </lineage>
</organism>
<reference evidence="1" key="1">
    <citation type="journal article" date="2022" name="bioRxiv">
        <title>Sequencing and chromosome-scale assembly of the giantPleurodeles waltlgenome.</title>
        <authorList>
            <person name="Brown T."/>
            <person name="Elewa A."/>
            <person name="Iarovenko S."/>
            <person name="Subramanian E."/>
            <person name="Araus A.J."/>
            <person name="Petzold A."/>
            <person name="Susuki M."/>
            <person name="Suzuki K.-i.T."/>
            <person name="Hayashi T."/>
            <person name="Toyoda A."/>
            <person name="Oliveira C."/>
            <person name="Osipova E."/>
            <person name="Leigh N.D."/>
            <person name="Simon A."/>
            <person name="Yun M.H."/>
        </authorList>
    </citation>
    <scope>NUCLEOTIDE SEQUENCE</scope>
    <source>
        <strain evidence="1">20211129_DDA</strain>
        <tissue evidence="1">Liver</tissue>
    </source>
</reference>
<evidence type="ECO:0000313" key="2">
    <source>
        <dbReference type="Proteomes" id="UP001066276"/>
    </source>
</evidence>